<evidence type="ECO:0000313" key="2">
    <source>
        <dbReference type="EMBL" id="CEP19038.1"/>
    </source>
</evidence>
<name>A0A0B7NUW5_9FUNG</name>
<organism evidence="2 3">
    <name type="scientific">Parasitella parasitica</name>
    <dbReference type="NCBI Taxonomy" id="35722"/>
    <lineage>
        <taxon>Eukaryota</taxon>
        <taxon>Fungi</taxon>
        <taxon>Fungi incertae sedis</taxon>
        <taxon>Mucoromycota</taxon>
        <taxon>Mucoromycotina</taxon>
        <taxon>Mucoromycetes</taxon>
        <taxon>Mucorales</taxon>
        <taxon>Mucorineae</taxon>
        <taxon>Mucoraceae</taxon>
        <taxon>Parasitella</taxon>
    </lineage>
</organism>
<dbReference type="OrthoDB" id="10518936at2759"/>
<dbReference type="Proteomes" id="UP000054107">
    <property type="component" value="Unassembled WGS sequence"/>
</dbReference>
<dbReference type="AlphaFoldDB" id="A0A0B7NUW5"/>
<proteinExistence type="predicted"/>
<evidence type="ECO:0000256" key="1">
    <source>
        <dbReference type="SAM" id="MobiDB-lite"/>
    </source>
</evidence>
<dbReference type="EMBL" id="LN734001">
    <property type="protein sequence ID" value="CEP19038.1"/>
    <property type="molecule type" value="Genomic_DNA"/>
</dbReference>
<feature type="compositionally biased region" description="Acidic residues" evidence="1">
    <location>
        <begin position="140"/>
        <end position="156"/>
    </location>
</feature>
<protein>
    <submittedName>
        <fullName evidence="2">Uncharacterized protein</fullName>
    </submittedName>
</protein>
<evidence type="ECO:0000313" key="3">
    <source>
        <dbReference type="Proteomes" id="UP000054107"/>
    </source>
</evidence>
<reference evidence="2 3" key="1">
    <citation type="submission" date="2014-09" db="EMBL/GenBank/DDBJ databases">
        <authorList>
            <person name="Ellenberger Sabrina"/>
        </authorList>
    </citation>
    <scope>NUCLEOTIDE SEQUENCE [LARGE SCALE GENOMIC DNA]</scope>
    <source>
        <strain evidence="2 3">CBS 412.66</strain>
    </source>
</reference>
<sequence>MDLRAVEYIEKHYSDFSGLQFSRMFKLLQSLQDAKREFYDAIKSISNRSLKAKKNDKDLILWARRVKKHNLDLFDDQAVKIHFYSIHRRSLLYSKKLLDIQDEVEFTNEQLAENQKTQEEHIEETHEKAIIEETNEEVIEENHEEADDGTNETDELNEQKDNEQTILKISGMHQVAISE</sequence>
<keyword evidence="3" id="KW-1185">Reference proteome</keyword>
<feature type="region of interest" description="Disordered" evidence="1">
    <location>
        <begin position="140"/>
        <end position="164"/>
    </location>
</feature>
<gene>
    <name evidence="2" type="primary">PARPA_13350.1 scaffold 46779</name>
</gene>
<accession>A0A0B7NUW5</accession>